<keyword evidence="7" id="KW-1185">Reference proteome</keyword>
<keyword evidence="2" id="KW-0963">Cytoplasm</keyword>
<proteinExistence type="predicted"/>
<protein>
    <recommendedName>
        <fullName evidence="8">Spermatogenesis-associated protein 17</fullName>
    </recommendedName>
</protein>
<comment type="caution">
    <text evidence="6">The sequence shown here is derived from an EMBL/GenBank/DDBJ whole genome shotgun (WGS) entry which is preliminary data.</text>
</comment>
<dbReference type="SMART" id="SM00015">
    <property type="entry name" value="IQ"/>
    <property type="match status" value="3"/>
</dbReference>
<evidence type="ECO:0000256" key="5">
    <source>
        <dbReference type="SAM" id="MobiDB-lite"/>
    </source>
</evidence>
<dbReference type="Proteomes" id="UP001059596">
    <property type="component" value="Unassembled WGS sequence"/>
</dbReference>
<dbReference type="GO" id="GO:0007051">
    <property type="term" value="P:spindle organization"/>
    <property type="evidence" value="ECO:0007669"/>
    <property type="project" value="TreeGrafter"/>
</dbReference>
<dbReference type="GO" id="GO:0000922">
    <property type="term" value="C:spindle pole"/>
    <property type="evidence" value="ECO:0007669"/>
    <property type="project" value="TreeGrafter"/>
</dbReference>
<evidence type="ECO:0000256" key="4">
    <source>
        <dbReference type="ARBA" id="ARBA00022860"/>
    </source>
</evidence>
<evidence type="ECO:0000313" key="7">
    <source>
        <dbReference type="Proteomes" id="UP001059596"/>
    </source>
</evidence>
<name>A0A9P9YIN0_9MUSC</name>
<evidence type="ECO:0000256" key="1">
    <source>
        <dbReference type="ARBA" id="ARBA00004496"/>
    </source>
</evidence>
<dbReference type="PANTHER" id="PTHR22706:SF1">
    <property type="entry name" value="ASSEMBLY FACTOR FOR SPINDLE MICROTUBULES"/>
    <property type="match status" value="1"/>
</dbReference>
<reference evidence="6" key="1">
    <citation type="journal article" date="2023" name="Genome Biol. Evol.">
        <title>Long-read-based Genome Assembly of Drosophila gunungcola Reveals Fewer Chemosensory Genes in Flower-breeding Species.</title>
        <authorList>
            <person name="Negi A."/>
            <person name="Liao B.Y."/>
            <person name="Yeh S.D."/>
        </authorList>
    </citation>
    <scope>NUCLEOTIDE SEQUENCE</scope>
    <source>
        <strain evidence="6">Sukarami</strain>
    </source>
</reference>
<dbReference type="GO" id="GO:0000278">
    <property type="term" value="P:mitotic cell cycle"/>
    <property type="evidence" value="ECO:0007669"/>
    <property type="project" value="TreeGrafter"/>
</dbReference>
<evidence type="ECO:0000256" key="2">
    <source>
        <dbReference type="ARBA" id="ARBA00022490"/>
    </source>
</evidence>
<evidence type="ECO:0000313" key="6">
    <source>
        <dbReference type="EMBL" id="KAI8037438.1"/>
    </source>
</evidence>
<evidence type="ECO:0000256" key="3">
    <source>
        <dbReference type="ARBA" id="ARBA00022737"/>
    </source>
</evidence>
<dbReference type="InterPro" id="IPR051185">
    <property type="entry name" value="ASPM"/>
</dbReference>
<dbReference type="PANTHER" id="PTHR22706">
    <property type="entry name" value="ASSEMBLY FACTOR FOR SPINDLE MICROTUBULES"/>
    <property type="match status" value="1"/>
</dbReference>
<evidence type="ECO:0008006" key="8">
    <source>
        <dbReference type="Google" id="ProtNLM"/>
    </source>
</evidence>
<comment type="subcellular location">
    <subcellularLocation>
        <location evidence="1">Cytoplasm</location>
    </subcellularLocation>
</comment>
<feature type="region of interest" description="Disordered" evidence="5">
    <location>
        <begin position="1"/>
        <end position="34"/>
    </location>
</feature>
<dbReference type="Pfam" id="PF00612">
    <property type="entry name" value="IQ"/>
    <property type="match status" value="2"/>
</dbReference>
<dbReference type="CDD" id="cd23767">
    <property type="entry name" value="IQCD"/>
    <property type="match status" value="1"/>
</dbReference>
<dbReference type="GO" id="GO:0005737">
    <property type="term" value="C:cytoplasm"/>
    <property type="evidence" value="ECO:0007669"/>
    <property type="project" value="UniProtKB-SubCell"/>
</dbReference>
<dbReference type="OrthoDB" id="190375at2759"/>
<sequence length="367" mass="43868">MFSGHIRMMPHTRRGTVPHSEEQRSILSESNHGSIKPSEYRIPFISRTWMLLLDYKQYKAARTIQQNWRKFYFRKNFQDKRKAAITIQRWWRGFSARNNYYGFVERMLQKRVVDHYNRSATKIQALFRGWWSRQTVHDHSKLLRLQVCAAEDLLNCVAFKLHHLLRTYAIPGVYSLKNSNCMSRIEKLLASLHFRFHKGNVKSQVAQHSADRNKDRHNFKKSDKLSKIPFEGARYWSQCKPKCEYALKLFKDIDKRMYRIIEMYDASQRDAHAALMQKKFAHRKQKKLVHNIKKSEEKNKRDFCGDVIASMRRWKILVDNTLSVDKNIFRHPENLEKFLTEISAFVKEFENCSCYCRIPVLTEIYCG</sequence>
<dbReference type="InterPro" id="IPR000048">
    <property type="entry name" value="IQ_motif_EF-hand-BS"/>
</dbReference>
<dbReference type="SUPFAM" id="SSF52540">
    <property type="entry name" value="P-loop containing nucleoside triphosphate hydrolases"/>
    <property type="match status" value="1"/>
</dbReference>
<keyword evidence="4" id="KW-0112">Calmodulin-binding</keyword>
<dbReference type="EMBL" id="JAMKOV010000012">
    <property type="protein sequence ID" value="KAI8037438.1"/>
    <property type="molecule type" value="Genomic_DNA"/>
</dbReference>
<dbReference type="PROSITE" id="PS50096">
    <property type="entry name" value="IQ"/>
    <property type="match status" value="3"/>
</dbReference>
<accession>A0A9P9YIN0</accession>
<dbReference type="Gene3D" id="1.20.5.190">
    <property type="match status" value="1"/>
</dbReference>
<dbReference type="InterPro" id="IPR027417">
    <property type="entry name" value="P-loop_NTPase"/>
</dbReference>
<dbReference type="GO" id="GO:0005516">
    <property type="term" value="F:calmodulin binding"/>
    <property type="evidence" value="ECO:0007669"/>
    <property type="project" value="UniProtKB-KW"/>
</dbReference>
<gene>
    <name evidence="6" type="ORF">M5D96_009575</name>
</gene>
<dbReference type="GO" id="GO:0051295">
    <property type="term" value="P:establishment of meiotic spindle localization"/>
    <property type="evidence" value="ECO:0007669"/>
    <property type="project" value="TreeGrafter"/>
</dbReference>
<keyword evidence="3" id="KW-0677">Repeat</keyword>
<organism evidence="6 7">
    <name type="scientific">Drosophila gunungcola</name>
    <name type="common">fruit fly</name>
    <dbReference type="NCBI Taxonomy" id="103775"/>
    <lineage>
        <taxon>Eukaryota</taxon>
        <taxon>Metazoa</taxon>
        <taxon>Ecdysozoa</taxon>
        <taxon>Arthropoda</taxon>
        <taxon>Hexapoda</taxon>
        <taxon>Insecta</taxon>
        <taxon>Pterygota</taxon>
        <taxon>Neoptera</taxon>
        <taxon>Endopterygota</taxon>
        <taxon>Diptera</taxon>
        <taxon>Brachycera</taxon>
        <taxon>Muscomorpha</taxon>
        <taxon>Ephydroidea</taxon>
        <taxon>Drosophilidae</taxon>
        <taxon>Drosophila</taxon>
        <taxon>Sophophora</taxon>
    </lineage>
</organism>
<dbReference type="AlphaFoldDB" id="A0A9P9YIN0"/>